<dbReference type="AlphaFoldDB" id="A0A433RVS4"/>
<keyword evidence="5" id="KW-1185">Reference proteome</keyword>
<sequence>MRSSKGFTFIEMLLVLTIILMILLVTTQFGYRQWTIHESDLYMEQILKDIQYVQSLAERTNVKSSILFMTKNNQLYYEVYNGNIVMKEMALPKQMKLISSGMNKLTFNNSGAASESKQIHFQTDQKKYRIILYIGEGVPKLERY</sequence>
<reference evidence="4 5" key="1">
    <citation type="submission" date="2014-11" db="EMBL/GenBank/DDBJ databases">
        <title>Genome sequence and analysis of novel Kurthia sp.</title>
        <authorList>
            <person name="Lawson J.N."/>
            <person name="Gonzalez J.E."/>
            <person name="Rinauldi L."/>
            <person name="Xuan Z."/>
            <person name="Firman A."/>
            <person name="Shaddox L."/>
            <person name="Trudeau A."/>
            <person name="Shah S."/>
            <person name="Reiman D."/>
        </authorList>
    </citation>
    <scope>NUCLEOTIDE SEQUENCE [LARGE SCALE GENOMIC DNA]</scope>
    <source>
        <strain evidence="4 5">3B1D</strain>
    </source>
</reference>
<dbReference type="GO" id="GO:0030420">
    <property type="term" value="P:establishment of competence for transformation"/>
    <property type="evidence" value="ECO:0007669"/>
    <property type="project" value="UniProtKB-KW"/>
</dbReference>
<dbReference type="RefSeq" id="WP_158620985.1">
    <property type="nucleotide sequence ID" value="NZ_JTFC01000026.1"/>
</dbReference>
<dbReference type="NCBIfam" id="NF040982">
    <property type="entry name" value="ComGD"/>
    <property type="match status" value="1"/>
</dbReference>
<dbReference type="EMBL" id="JTFC01000026">
    <property type="protein sequence ID" value="RUS57370.1"/>
    <property type="molecule type" value="Genomic_DNA"/>
</dbReference>
<evidence type="ECO:0000256" key="3">
    <source>
        <dbReference type="SAM" id="Phobius"/>
    </source>
</evidence>
<keyword evidence="3" id="KW-0472">Membrane</keyword>
<dbReference type="InterPro" id="IPR012902">
    <property type="entry name" value="N_methyl_site"/>
</dbReference>
<comment type="caution">
    <text evidence="4">The sequence shown here is derived from an EMBL/GenBank/DDBJ whole genome shotgun (WGS) entry which is preliminary data.</text>
</comment>
<gene>
    <name evidence="4" type="ORF">QI30_07265</name>
</gene>
<dbReference type="GO" id="GO:0009986">
    <property type="term" value="C:cell surface"/>
    <property type="evidence" value="ECO:0007669"/>
    <property type="project" value="UniProtKB-SubCell"/>
</dbReference>
<feature type="transmembrane region" description="Helical" evidence="3">
    <location>
        <begin position="12"/>
        <end position="31"/>
    </location>
</feature>
<dbReference type="Proteomes" id="UP000288623">
    <property type="component" value="Unassembled WGS sequence"/>
</dbReference>
<evidence type="ECO:0000313" key="4">
    <source>
        <dbReference type="EMBL" id="RUS57370.1"/>
    </source>
</evidence>
<keyword evidence="3" id="KW-0812">Transmembrane</keyword>
<dbReference type="Pfam" id="PF07963">
    <property type="entry name" value="N_methyl"/>
    <property type="match status" value="1"/>
</dbReference>
<accession>A0A433RVS4</accession>
<protein>
    <recommendedName>
        <fullName evidence="6">Competence protein ComG</fullName>
    </recommendedName>
</protein>
<evidence type="ECO:0008006" key="6">
    <source>
        <dbReference type="Google" id="ProtNLM"/>
    </source>
</evidence>
<proteinExistence type="predicted"/>
<evidence type="ECO:0000313" key="5">
    <source>
        <dbReference type="Proteomes" id="UP000288623"/>
    </source>
</evidence>
<dbReference type="PIRSF" id="PIRSF021292">
    <property type="entry name" value="Competence_ComGD"/>
    <property type="match status" value="1"/>
</dbReference>
<dbReference type="InterPro" id="IPR016785">
    <property type="entry name" value="ComGD"/>
</dbReference>
<keyword evidence="3" id="KW-1133">Transmembrane helix</keyword>
<evidence type="ECO:0000256" key="1">
    <source>
        <dbReference type="ARBA" id="ARBA00004241"/>
    </source>
</evidence>
<comment type="subcellular location">
    <subcellularLocation>
        <location evidence="1">Cell surface</location>
    </subcellularLocation>
</comment>
<organism evidence="4 5">
    <name type="scientific">Candidatus Kurthia intestinigallinarum</name>
    <dbReference type="NCBI Taxonomy" id="1562256"/>
    <lineage>
        <taxon>Bacteria</taxon>
        <taxon>Bacillati</taxon>
        <taxon>Bacillota</taxon>
        <taxon>Bacilli</taxon>
        <taxon>Bacillales</taxon>
        <taxon>Caryophanaceae</taxon>
        <taxon>Kurthia</taxon>
    </lineage>
</organism>
<keyword evidence="2" id="KW-0178">Competence</keyword>
<dbReference type="OrthoDB" id="9942544at2"/>
<evidence type="ECO:0000256" key="2">
    <source>
        <dbReference type="ARBA" id="ARBA00023287"/>
    </source>
</evidence>
<name>A0A433RVS4_9BACL</name>
<dbReference type="NCBIfam" id="TIGR02532">
    <property type="entry name" value="IV_pilin_GFxxxE"/>
    <property type="match status" value="1"/>
</dbReference>